<dbReference type="InterPro" id="IPR007436">
    <property type="entry name" value="DUF485"/>
</dbReference>
<reference evidence="3 4" key="1">
    <citation type="journal article" date="2012" name="BMC Genomics">
        <title>Complete genome sequence of Saccharothrix espanaensis DSM 44229T and comparison to the other completely sequenced Pseudonocardiaceae.</title>
        <authorList>
            <person name="Strobel T."/>
            <person name="Al-Dilaimi A."/>
            <person name="Blom J."/>
            <person name="Gessner A."/>
            <person name="Kalinowski J."/>
            <person name="Luzhetska M."/>
            <person name="Puhler A."/>
            <person name="Szczepanowski R."/>
            <person name="Bechthold A."/>
            <person name="Ruckert C."/>
        </authorList>
    </citation>
    <scope>NUCLEOTIDE SEQUENCE [LARGE SCALE GENOMIC DNA]</scope>
    <source>
        <strain evidence="4">ATCC 51144 / DSM 44229 / JCM 9112 / NBRC 15066 / NRRL 15764</strain>
    </source>
</reference>
<gene>
    <name evidence="3" type="ordered locus">BN6_63690</name>
</gene>
<sequence length="134" mass="14810">MTSPERPPGAQRPPTQRVVVTSPRTRAPRAPRPYPASREIDEQSDLGAVYMRSLIRTQRRLGLLLCAVVCGSVAGLPLVFTLVPSVAAQRLFGLPLPWLLLGGLVFPVFVAAGWFYVRQAERGEREFAELVERS</sequence>
<keyword evidence="4" id="KW-1185">Reference proteome</keyword>
<evidence type="ECO:0000313" key="4">
    <source>
        <dbReference type="Proteomes" id="UP000006281"/>
    </source>
</evidence>
<evidence type="ECO:0000256" key="2">
    <source>
        <dbReference type="SAM" id="Phobius"/>
    </source>
</evidence>
<feature type="compositionally biased region" description="Pro residues" evidence="1">
    <location>
        <begin position="1"/>
        <end position="11"/>
    </location>
</feature>
<dbReference type="BioCyc" id="SESP1179773:BN6_RS30670-MONOMER"/>
<dbReference type="AlphaFoldDB" id="K0KAJ2"/>
<feature type="transmembrane region" description="Helical" evidence="2">
    <location>
        <begin position="61"/>
        <end position="83"/>
    </location>
</feature>
<dbReference type="EMBL" id="HE804045">
    <property type="protein sequence ID" value="CCH33613.1"/>
    <property type="molecule type" value="Genomic_DNA"/>
</dbReference>
<dbReference type="Pfam" id="PF04341">
    <property type="entry name" value="DUF485"/>
    <property type="match status" value="1"/>
</dbReference>
<dbReference type="HOGENOM" id="CLU_136228_1_0_11"/>
<organism evidence="3 4">
    <name type="scientific">Saccharothrix espanaensis (strain ATCC 51144 / DSM 44229 / JCM 9112 / NBRC 15066 / NRRL 15764)</name>
    <dbReference type="NCBI Taxonomy" id="1179773"/>
    <lineage>
        <taxon>Bacteria</taxon>
        <taxon>Bacillati</taxon>
        <taxon>Actinomycetota</taxon>
        <taxon>Actinomycetes</taxon>
        <taxon>Pseudonocardiales</taxon>
        <taxon>Pseudonocardiaceae</taxon>
        <taxon>Saccharothrix</taxon>
    </lineage>
</organism>
<dbReference type="STRING" id="1179773.BN6_63690"/>
<accession>K0KAJ2</accession>
<dbReference type="eggNOG" id="ENOG5032YM2">
    <property type="taxonomic scope" value="Bacteria"/>
</dbReference>
<evidence type="ECO:0000256" key="1">
    <source>
        <dbReference type="SAM" id="MobiDB-lite"/>
    </source>
</evidence>
<dbReference type="OrthoDB" id="5186135at2"/>
<dbReference type="PATRIC" id="fig|1179773.3.peg.6417"/>
<protein>
    <submittedName>
        <fullName evidence="3">Putative membrane protein</fullName>
    </submittedName>
</protein>
<keyword evidence="2" id="KW-0472">Membrane</keyword>
<keyword evidence="2" id="KW-1133">Transmembrane helix</keyword>
<evidence type="ECO:0000313" key="3">
    <source>
        <dbReference type="EMBL" id="CCH33613.1"/>
    </source>
</evidence>
<feature type="transmembrane region" description="Helical" evidence="2">
    <location>
        <begin position="95"/>
        <end position="117"/>
    </location>
</feature>
<feature type="region of interest" description="Disordered" evidence="1">
    <location>
        <begin position="1"/>
        <end position="38"/>
    </location>
</feature>
<name>K0KAJ2_SACES</name>
<dbReference type="KEGG" id="sesp:BN6_63690"/>
<keyword evidence="2" id="KW-0812">Transmembrane</keyword>
<dbReference type="Proteomes" id="UP000006281">
    <property type="component" value="Chromosome"/>
</dbReference>
<proteinExistence type="predicted"/>